<name>A0A0K2V3G2_LEPSM</name>
<sequence>MLEVRILSASKTGCNKLVIIEETTKSPLQPPNYNSNVEVVYGYCQVPKQDATYSRYLKRKSVRKLNKRENMDEIGTVSSVSYSYQCDLLTSLNHIFIRLLLIEIKDILFT</sequence>
<evidence type="ECO:0000313" key="1">
    <source>
        <dbReference type="EMBL" id="CDW45083.1"/>
    </source>
</evidence>
<reference evidence="1" key="1">
    <citation type="submission" date="2014-05" db="EMBL/GenBank/DDBJ databases">
        <authorList>
            <person name="Chronopoulou M."/>
        </authorList>
    </citation>
    <scope>NUCLEOTIDE SEQUENCE</scope>
    <source>
        <tissue evidence="1">Whole organism</tissue>
    </source>
</reference>
<dbReference type="AlphaFoldDB" id="A0A0K2V3G2"/>
<protein>
    <submittedName>
        <fullName evidence="1">Uncharacterized protein</fullName>
    </submittedName>
</protein>
<organism evidence="1">
    <name type="scientific">Lepeophtheirus salmonis</name>
    <name type="common">Salmon louse</name>
    <name type="synonym">Caligus salmonis</name>
    <dbReference type="NCBI Taxonomy" id="72036"/>
    <lineage>
        <taxon>Eukaryota</taxon>
        <taxon>Metazoa</taxon>
        <taxon>Ecdysozoa</taxon>
        <taxon>Arthropoda</taxon>
        <taxon>Crustacea</taxon>
        <taxon>Multicrustacea</taxon>
        <taxon>Hexanauplia</taxon>
        <taxon>Copepoda</taxon>
        <taxon>Siphonostomatoida</taxon>
        <taxon>Caligidae</taxon>
        <taxon>Lepeophtheirus</taxon>
    </lineage>
</organism>
<proteinExistence type="predicted"/>
<accession>A0A0K2V3G2</accession>
<dbReference type="EMBL" id="HACA01027722">
    <property type="protein sequence ID" value="CDW45083.1"/>
    <property type="molecule type" value="Transcribed_RNA"/>
</dbReference>